<feature type="region of interest" description="Disordered" evidence="2">
    <location>
        <begin position="127"/>
        <end position="151"/>
    </location>
</feature>
<feature type="region of interest" description="Disordered" evidence="2">
    <location>
        <begin position="172"/>
        <end position="199"/>
    </location>
</feature>
<evidence type="ECO:0000313" key="5">
    <source>
        <dbReference type="Proteomes" id="UP000766486"/>
    </source>
</evidence>
<keyword evidence="5" id="KW-1185">Reference proteome</keyword>
<evidence type="ECO:0000256" key="2">
    <source>
        <dbReference type="SAM" id="MobiDB-lite"/>
    </source>
</evidence>
<protein>
    <recommendedName>
        <fullName evidence="3">RRM domain-containing protein</fullName>
    </recommendedName>
</protein>
<dbReference type="InterPro" id="IPR012677">
    <property type="entry name" value="Nucleotide-bd_a/b_plait_sf"/>
</dbReference>
<feature type="compositionally biased region" description="Polar residues" evidence="2">
    <location>
        <begin position="172"/>
        <end position="183"/>
    </location>
</feature>
<reference evidence="4 5" key="1">
    <citation type="submission" date="2019-06" db="EMBL/GenBank/DDBJ databases">
        <authorList>
            <person name="Broberg M."/>
        </authorList>
    </citation>
    <scope>NUCLEOTIDE SEQUENCE [LARGE SCALE GENOMIC DNA]</scope>
</reference>
<keyword evidence="1" id="KW-0694">RNA-binding</keyword>
<dbReference type="InterPro" id="IPR000504">
    <property type="entry name" value="RRM_dom"/>
</dbReference>
<accession>A0ABY6UZK0</accession>
<name>A0ABY6UZK0_BIOOC</name>
<feature type="compositionally biased region" description="Low complexity" evidence="2">
    <location>
        <begin position="127"/>
        <end position="146"/>
    </location>
</feature>
<proteinExistence type="predicted"/>
<comment type="caution">
    <text evidence="4">The sequence shown here is derived from an EMBL/GenBank/DDBJ whole genome shotgun (WGS) entry which is preliminary data.</text>
</comment>
<gene>
    <name evidence="4" type="ORF">CLO192961_LOCUS458028</name>
</gene>
<dbReference type="SUPFAM" id="SSF54928">
    <property type="entry name" value="RNA-binding domain, RBD"/>
    <property type="match status" value="1"/>
</dbReference>
<evidence type="ECO:0000313" key="4">
    <source>
        <dbReference type="EMBL" id="VUC36894.1"/>
    </source>
</evidence>
<dbReference type="EMBL" id="CABFNS010000935">
    <property type="protein sequence ID" value="VUC36894.1"/>
    <property type="molecule type" value="Genomic_DNA"/>
</dbReference>
<sequence length="249" mass="27056">MSQRRYDPVWEARLAPARKARRLLYARNINLQVSRAIFEAGVRGKLSKPDSVEVLWPTLPNQSNGSSCRHTGWAMLQFENRPDCRSALEELQGLEFLGRQVNVEKAGKKAILPASMRQFSAASAPSTNAFTAAPPNPAPSNASSSNVGSKNDVLLSDPMAAFPAPMPKSQTLYKHASTQTSAAETEPPKSPAKAAGVVNTPATQTLDLVCEDTNMSGNETSDSDLLLSYYSDHTEFTREPKAHSSLLPW</sequence>
<evidence type="ECO:0000259" key="3">
    <source>
        <dbReference type="PROSITE" id="PS50102"/>
    </source>
</evidence>
<dbReference type="Proteomes" id="UP000766486">
    <property type="component" value="Unassembled WGS sequence"/>
</dbReference>
<evidence type="ECO:0000256" key="1">
    <source>
        <dbReference type="PROSITE-ProRule" id="PRU00176"/>
    </source>
</evidence>
<dbReference type="InterPro" id="IPR035979">
    <property type="entry name" value="RBD_domain_sf"/>
</dbReference>
<dbReference type="PROSITE" id="PS50102">
    <property type="entry name" value="RRM"/>
    <property type="match status" value="1"/>
</dbReference>
<feature type="domain" description="RRM" evidence="3">
    <location>
        <begin position="22"/>
        <end position="108"/>
    </location>
</feature>
<organism evidence="4 5">
    <name type="scientific">Bionectria ochroleuca</name>
    <name type="common">Gliocladium roseum</name>
    <dbReference type="NCBI Taxonomy" id="29856"/>
    <lineage>
        <taxon>Eukaryota</taxon>
        <taxon>Fungi</taxon>
        <taxon>Dikarya</taxon>
        <taxon>Ascomycota</taxon>
        <taxon>Pezizomycotina</taxon>
        <taxon>Sordariomycetes</taxon>
        <taxon>Hypocreomycetidae</taxon>
        <taxon>Hypocreales</taxon>
        <taxon>Bionectriaceae</taxon>
        <taxon>Clonostachys</taxon>
    </lineage>
</organism>
<dbReference type="Gene3D" id="3.30.70.330">
    <property type="match status" value="1"/>
</dbReference>